<keyword evidence="2" id="KW-1185">Reference proteome</keyword>
<organism evidence="1 2">
    <name type="scientific">Undibacterium umbellatum</name>
    <dbReference type="NCBI Taxonomy" id="2762300"/>
    <lineage>
        <taxon>Bacteria</taxon>
        <taxon>Pseudomonadati</taxon>
        <taxon>Pseudomonadota</taxon>
        <taxon>Betaproteobacteria</taxon>
        <taxon>Burkholderiales</taxon>
        <taxon>Oxalobacteraceae</taxon>
        <taxon>Undibacterium</taxon>
    </lineage>
</organism>
<evidence type="ECO:0000313" key="1">
    <source>
        <dbReference type="EMBL" id="MBC3907722.1"/>
    </source>
</evidence>
<comment type="caution">
    <text evidence="1">The sequence shown here is derived from an EMBL/GenBank/DDBJ whole genome shotgun (WGS) entry which is preliminary data.</text>
</comment>
<dbReference type="RefSeq" id="WP_186953271.1">
    <property type="nucleotide sequence ID" value="NZ_JACOFX010000003.1"/>
</dbReference>
<reference evidence="1 2" key="1">
    <citation type="submission" date="2020-08" db="EMBL/GenBank/DDBJ databases">
        <title>Novel species isolated from subtropical streams in China.</title>
        <authorList>
            <person name="Lu H."/>
        </authorList>
    </citation>
    <scope>NUCLEOTIDE SEQUENCE [LARGE SCALE GENOMIC DNA]</scope>
    <source>
        <strain evidence="1 2">NL8W</strain>
    </source>
</reference>
<evidence type="ECO:0000313" key="2">
    <source>
        <dbReference type="Proteomes" id="UP000646911"/>
    </source>
</evidence>
<accession>A0ABR6Z7K0</accession>
<proteinExistence type="predicted"/>
<name>A0ABR6Z7K0_9BURK</name>
<sequence length="332" mass="37794">MSTELFWQALANAQPQLQKMEIRDVMETINTLLEPRFPKLAAELQGRDEDGVYDLIITAHGATEHFQDVMTLTRSAPKLAMFPNVIAFRARAEMGEFGINMDNFSLNPADILVSHYADAGRVGLQLWFAKPIPQDMIDHARHMSFILLDHALGEYDFAIKIGPVEFMEDEPAQKTVSLATFPAVLDAFWRDELKHTALFPTGENEWTGFELVSNTDPDDKLLVQRNESAMSLVGRADMLWRVQVDVVLDHKDDLETAREFEDQLETLLTQTQEGITSQITLHGNVRSMNWHVSDAQTAMAKAHKLAQNFAPLEFEISSEFDPQWQDYLRWVS</sequence>
<dbReference type="EMBL" id="JACOFX010000003">
    <property type="protein sequence ID" value="MBC3907722.1"/>
    <property type="molecule type" value="Genomic_DNA"/>
</dbReference>
<dbReference type="Proteomes" id="UP000646911">
    <property type="component" value="Unassembled WGS sequence"/>
</dbReference>
<protein>
    <recommendedName>
        <fullName evidence="3">DUF695 domain-containing protein</fullName>
    </recommendedName>
</protein>
<evidence type="ECO:0008006" key="3">
    <source>
        <dbReference type="Google" id="ProtNLM"/>
    </source>
</evidence>
<gene>
    <name evidence="1" type="ORF">H8L47_09095</name>
</gene>